<dbReference type="AlphaFoldDB" id="A0A235HBL4"/>
<dbReference type="RefSeq" id="WP_094304994.1">
    <property type="nucleotide sequence ID" value="NZ_NOWT01000018.1"/>
</dbReference>
<evidence type="ECO:0000313" key="2">
    <source>
        <dbReference type="EMBL" id="OYD82907.1"/>
    </source>
</evidence>
<keyword evidence="1" id="KW-0812">Transmembrane</keyword>
<feature type="transmembrane region" description="Helical" evidence="1">
    <location>
        <begin position="137"/>
        <end position="162"/>
    </location>
</feature>
<geneLocation type="plasmid" evidence="2">
    <name>unnamed</name>
</geneLocation>
<dbReference type="Pfam" id="PF04307">
    <property type="entry name" value="YdjM"/>
    <property type="match status" value="1"/>
</dbReference>
<keyword evidence="1" id="KW-1133">Transmembrane helix</keyword>
<accession>A0A235HBL4</accession>
<comment type="caution">
    <text evidence="2">The sequence shown here is derived from an EMBL/GenBank/DDBJ whole genome shotgun (WGS) entry which is preliminary data.</text>
</comment>
<evidence type="ECO:0000256" key="1">
    <source>
        <dbReference type="SAM" id="Phobius"/>
    </source>
</evidence>
<keyword evidence="2" id="KW-0614">Plasmid</keyword>
<feature type="transmembrane region" description="Helical" evidence="1">
    <location>
        <begin position="51"/>
        <end position="69"/>
    </location>
</feature>
<evidence type="ECO:0008006" key="4">
    <source>
        <dbReference type="Google" id="ProtNLM"/>
    </source>
</evidence>
<name>A0A235HBL4_AZOBR</name>
<dbReference type="Proteomes" id="UP000215367">
    <property type="component" value="Unassembled WGS sequence"/>
</dbReference>
<organism evidence="2 3">
    <name type="scientific">Azospirillum brasilense</name>
    <dbReference type="NCBI Taxonomy" id="192"/>
    <lineage>
        <taxon>Bacteria</taxon>
        <taxon>Pseudomonadati</taxon>
        <taxon>Pseudomonadota</taxon>
        <taxon>Alphaproteobacteria</taxon>
        <taxon>Rhodospirillales</taxon>
        <taxon>Azospirillaceae</taxon>
        <taxon>Azospirillum</taxon>
    </lineage>
</organism>
<reference evidence="2 3" key="1">
    <citation type="submission" date="2017-07" db="EMBL/GenBank/DDBJ databases">
        <title>Whole genome sequence of Azospirillum brasilense 2A1, a potential biofertilizer strain.</title>
        <authorList>
            <person name="Fontana C.A."/>
            <person name="Toffoli L.M."/>
            <person name="Salazar S.M."/>
            <person name="Puglisi E."/>
            <person name="Pedraza R."/>
            <person name="Bassi D."/>
            <person name="Cocconcelli P.S."/>
        </authorList>
    </citation>
    <scope>NUCLEOTIDE SEQUENCE [LARGE SCALE GENOMIC DNA]</scope>
    <source>
        <strain evidence="2 3">2A1</strain>
        <plasmid evidence="2">unnamed</plasmid>
    </source>
</reference>
<protein>
    <recommendedName>
        <fullName evidence="4">Metal-dependent hydrolase</fullName>
    </recommendedName>
</protein>
<keyword evidence="1" id="KW-0472">Membrane</keyword>
<dbReference type="EMBL" id="NOWT01000018">
    <property type="protein sequence ID" value="OYD82907.1"/>
    <property type="molecule type" value="Genomic_DNA"/>
</dbReference>
<proteinExistence type="predicted"/>
<dbReference type="InterPro" id="IPR007404">
    <property type="entry name" value="YdjM-like"/>
</dbReference>
<feature type="transmembrane region" description="Helical" evidence="1">
    <location>
        <begin position="76"/>
        <end position="95"/>
    </location>
</feature>
<evidence type="ECO:0000313" key="3">
    <source>
        <dbReference type="Proteomes" id="UP000215367"/>
    </source>
</evidence>
<gene>
    <name evidence="2" type="ORF">CHT98_18645</name>
</gene>
<sequence>MTPVGHAAVSWLAGRPFPGAARPWLIAGGLVPDADLLLGLAGDFNELHRQGTHSLAFAALFALLAWAVCKAARRPIAARTAAIAAAVGVLLHIQADSMLDGNATNGVGVALFWPFSDWMYAPLNLLATGCPGWDRPVAAMTCAAPGLLWELPFVLLAALLFLRARRVQPSSG</sequence>